<dbReference type="Proteomes" id="UP000018872">
    <property type="component" value="Unassembled WGS sequence"/>
</dbReference>
<dbReference type="EMBL" id="AYYC01000737">
    <property type="protein sequence ID" value="ETK03391.1"/>
    <property type="molecule type" value="Genomic_DNA"/>
</dbReference>
<dbReference type="AlphaFoldDB" id="W2CAA4"/>
<comment type="caution">
    <text evidence="1">The sequence shown here is derived from an EMBL/GenBank/DDBJ whole genome shotgun (WGS) entry which is preliminary data.</text>
</comment>
<sequence>MMIQENIQKYFPKHLKEKFTTEQSIYVVDYTNLSKSKKGVKFFDSPPKDIKYFILNNPHNIKITGLPFGRKSFRKPDGNIASQCECVIYPKEGDDTSWICFIELKYSNTTGDEKDEHPRKARRQLFKTKYYYQSKGVFDRSNTCYLFISQPTQPDPFPNFSISEPYLSNLKSRFNTIIRVCNGAEIVNPQLLLITPEFEYP</sequence>
<evidence type="ECO:0000313" key="2">
    <source>
        <dbReference type="Proteomes" id="UP000018872"/>
    </source>
</evidence>
<proteinExistence type="predicted"/>
<accession>W2CAA4</accession>
<gene>
    <name evidence="1" type="ORF">T229_14930</name>
</gene>
<reference evidence="1 2" key="1">
    <citation type="submission" date="2013-11" db="EMBL/GenBank/DDBJ databases">
        <title>Single cell genomics of uncultured Tannerella BU063 (oral taxon 286).</title>
        <authorList>
            <person name="Beall C.J."/>
            <person name="Campbell A.G."/>
            <person name="Griffen A.L."/>
            <person name="Podar M."/>
            <person name="Leys E.J."/>
        </authorList>
    </citation>
    <scope>NUCLEOTIDE SEQUENCE [LARGE SCALE GENOMIC DNA]</scope>
    <source>
        <strain evidence="1">Cell 5</strain>
    </source>
</reference>
<evidence type="ECO:0000313" key="1">
    <source>
        <dbReference type="EMBL" id="ETK03391.1"/>
    </source>
</evidence>
<evidence type="ECO:0008006" key="3">
    <source>
        <dbReference type="Google" id="ProtNLM"/>
    </source>
</evidence>
<organism evidence="1 2">
    <name type="scientific">Tannerella sp. oral taxon BU063 isolate Cell 5</name>
    <dbReference type="NCBI Taxonomy" id="1410950"/>
    <lineage>
        <taxon>Bacteria</taxon>
        <taxon>Pseudomonadati</taxon>
        <taxon>Bacteroidota</taxon>
        <taxon>Bacteroidia</taxon>
        <taxon>Bacteroidales</taxon>
        <taxon>Tannerellaceae</taxon>
        <taxon>Tannerella</taxon>
    </lineage>
</organism>
<protein>
    <recommendedName>
        <fullName evidence="3">Restriction endonuclease</fullName>
    </recommendedName>
</protein>
<name>W2CAA4_9BACT</name>